<proteinExistence type="predicted"/>
<organism evidence="4">
    <name type="scientific">Nippostrongylus brasiliensis</name>
    <name type="common">Rat hookworm</name>
    <dbReference type="NCBI Taxonomy" id="27835"/>
    <lineage>
        <taxon>Eukaryota</taxon>
        <taxon>Metazoa</taxon>
        <taxon>Ecdysozoa</taxon>
        <taxon>Nematoda</taxon>
        <taxon>Chromadorea</taxon>
        <taxon>Rhabditida</taxon>
        <taxon>Rhabditina</taxon>
        <taxon>Rhabditomorpha</taxon>
        <taxon>Strongyloidea</taxon>
        <taxon>Heligmosomidae</taxon>
        <taxon>Nippostrongylus</taxon>
    </lineage>
</organism>
<dbReference type="AlphaFoldDB" id="A0A0N4XGV9"/>
<feature type="region of interest" description="Disordered" evidence="1">
    <location>
        <begin position="1"/>
        <end position="27"/>
    </location>
</feature>
<protein>
    <submittedName>
        <fullName evidence="4">SPRY domain-containing protein</fullName>
    </submittedName>
</protein>
<feature type="region of interest" description="Disordered" evidence="1">
    <location>
        <begin position="85"/>
        <end position="115"/>
    </location>
</feature>
<dbReference type="STRING" id="27835.A0A0N4XGV9"/>
<evidence type="ECO:0000313" key="4">
    <source>
        <dbReference type="WBParaSite" id="NBR_0000176101-mRNA-1"/>
    </source>
</evidence>
<sequence length="115" mass="13140">MERRLSLYGGTPRPPPPPLPLVPSSEKPPAYVNCRQRRGLQGWSMYVDGSIIGAKVDCDRGTLEFTVNDRKHIFEKRTIGFRKDGRMNKKRGLRRMLPKEEEEEGRPGCTGSELR</sequence>
<evidence type="ECO:0000313" key="3">
    <source>
        <dbReference type="Proteomes" id="UP000271162"/>
    </source>
</evidence>
<reference evidence="4" key="1">
    <citation type="submission" date="2017-02" db="UniProtKB">
        <authorList>
            <consortium name="WormBaseParasite"/>
        </authorList>
    </citation>
    <scope>IDENTIFICATION</scope>
</reference>
<keyword evidence="3" id="KW-1185">Reference proteome</keyword>
<gene>
    <name evidence="2" type="ORF">NBR_LOCUS1762</name>
</gene>
<accession>A0A0N4XGV9</accession>
<name>A0A0N4XGV9_NIPBR</name>
<reference evidence="2 3" key="2">
    <citation type="submission" date="2018-11" db="EMBL/GenBank/DDBJ databases">
        <authorList>
            <consortium name="Pathogen Informatics"/>
        </authorList>
    </citation>
    <scope>NUCLEOTIDE SEQUENCE [LARGE SCALE GENOMIC DNA]</scope>
</reference>
<dbReference type="Proteomes" id="UP000271162">
    <property type="component" value="Unassembled WGS sequence"/>
</dbReference>
<evidence type="ECO:0000313" key="2">
    <source>
        <dbReference type="EMBL" id="VDL65351.1"/>
    </source>
</evidence>
<dbReference type="WBParaSite" id="NBR_0000176101-mRNA-1">
    <property type="protein sequence ID" value="NBR_0000176101-mRNA-1"/>
    <property type="gene ID" value="NBR_0000176101"/>
</dbReference>
<evidence type="ECO:0000256" key="1">
    <source>
        <dbReference type="SAM" id="MobiDB-lite"/>
    </source>
</evidence>
<dbReference type="EMBL" id="UYSL01001579">
    <property type="protein sequence ID" value="VDL65351.1"/>
    <property type="molecule type" value="Genomic_DNA"/>
</dbReference>
<feature type="compositionally biased region" description="Pro residues" evidence="1">
    <location>
        <begin position="12"/>
        <end position="21"/>
    </location>
</feature>